<comment type="caution">
    <text evidence="1">The sequence shown here is derived from an EMBL/GenBank/DDBJ whole genome shotgun (WGS) entry which is preliminary data.</text>
</comment>
<keyword evidence="2" id="KW-1185">Reference proteome</keyword>
<sequence>MAQVMLDRARNFKLTEATITRINEKYGSAEAAIEELKQVNLHAFITVVWALLAEDDPELSFEDTARLLYAKPEIMQQVDEAIVAAFTEQIVS</sequence>
<organism evidence="1 2">
    <name type="scientific">Sporotomaculum syntrophicum</name>
    <dbReference type="NCBI Taxonomy" id="182264"/>
    <lineage>
        <taxon>Bacteria</taxon>
        <taxon>Bacillati</taxon>
        <taxon>Bacillota</taxon>
        <taxon>Clostridia</taxon>
        <taxon>Eubacteriales</taxon>
        <taxon>Desulfallaceae</taxon>
        <taxon>Sporotomaculum</taxon>
    </lineage>
</organism>
<evidence type="ECO:0000313" key="1">
    <source>
        <dbReference type="EMBL" id="KAF1084146.1"/>
    </source>
</evidence>
<dbReference type="RefSeq" id="WP_161822843.1">
    <property type="nucleotide sequence ID" value="NZ_LSRS01000006.1"/>
</dbReference>
<dbReference type="Proteomes" id="UP000798488">
    <property type="component" value="Unassembled WGS sequence"/>
</dbReference>
<evidence type="ECO:0000313" key="2">
    <source>
        <dbReference type="Proteomes" id="UP000798488"/>
    </source>
</evidence>
<gene>
    <name evidence="1" type="ORF">SPSYN_02550</name>
</gene>
<dbReference type="OrthoDB" id="1808454at2"/>
<reference evidence="1" key="1">
    <citation type="submission" date="2016-02" db="EMBL/GenBank/DDBJ databases">
        <title>Draft Genome Sequence of Sporotomaculum syntrophicum Strain FB, a Syntrophic Benzoate Degrader.</title>
        <authorList>
            <person name="Nobu M.K."/>
            <person name="Narihiro T."/>
            <person name="Qiu Y.-L."/>
            <person name="Ohashi A."/>
            <person name="Liu W.-T."/>
            <person name="Yuji S."/>
        </authorList>
    </citation>
    <scope>NUCLEOTIDE SEQUENCE</scope>
    <source>
        <strain evidence="1">FB</strain>
    </source>
</reference>
<dbReference type="AlphaFoldDB" id="A0A9D3AX87"/>
<name>A0A9D3AX87_9FIRM</name>
<accession>A0A9D3AX87</accession>
<proteinExistence type="predicted"/>
<protein>
    <submittedName>
        <fullName evidence="1">Uncharacterized protein</fullName>
    </submittedName>
</protein>
<dbReference type="EMBL" id="LSRS01000006">
    <property type="protein sequence ID" value="KAF1084146.1"/>
    <property type="molecule type" value="Genomic_DNA"/>
</dbReference>